<accession>A0A923LHL7</accession>
<protein>
    <submittedName>
        <fullName evidence="1">Uncharacterized protein</fullName>
    </submittedName>
</protein>
<sequence length="52" mass="6275">MWDFLRKEMKGFTINEMAGYLENYGFIIKTQTKRCISAIDKYGFLEFFFCTK</sequence>
<dbReference type="AlphaFoldDB" id="A0A923LHL7"/>
<name>A0A923LHL7_9FIRM</name>
<dbReference type="RefSeq" id="WP_186874813.1">
    <property type="nucleotide sequence ID" value="NZ_JACOPF010000001.1"/>
</dbReference>
<reference evidence="1" key="1">
    <citation type="submission" date="2020-08" db="EMBL/GenBank/DDBJ databases">
        <title>Genome public.</title>
        <authorList>
            <person name="Liu C."/>
            <person name="Sun Q."/>
        </authorList>
    </citation>
    <scope>NUCLEOTIDE SEQUENCE</scope>
    <source>
        <strain evidence="1">NSJ-55</strain>
    </source>
</reference>
<organism evidence="1 2">
    <name type="scientific">Mediterraneibacter hominis</name>
    <dbReference type="NCBI Taxonomy" id="2763054"/>
    <lineage>
        <taxon>Bacteria</taxon>
        <taxon>Bacillati</taxon>
        <taxon>Bacillota</taxon>
        <taxon>Clostridia</taxon>
        <taxon>Lachnospirales</taxon>
        <taxon>Lachnospiraceae</taxon>
        <taxon>Mediterraneibacter</taxon>
    </lineage>
</organism>
<gene>
    <name evidence="1" type="ORF">H8S37_04425</name>
</gene>
<dbReference type="EMBL" id="JACOPF010000001">
    <property type="protein sequence ID" value="MBC5688179.1"/>
    <property type="molecule type" value="Genomic_DNA"/>
</dbReference>
<comment type="caution">
    <text evidence="1">The sequence shown here is derived from an EMBL/GenBank/DDBJ whole genome shotgun (WGS) entry which is preliminary data.</text>
</comment>
<evidence type="ECO:0000313" key="1">
    <source>
        <dbReference type="EMBL" id="MBC5688179.1"/>
    </source>
</evidence>
<proteinExistence type="predicted"/>
<dbReference type="Proteomes" id="UP000652477">
    <property type="component" value="Unassembled WGS sequence"/>
</dbReference>
<keyword evidence="2" id="KW-1185">Reference proteome</keyword>
<evidence type="ECO:0000313" key="2">
    <source>
        <dbReference type="Proteomes" id="UP000652477"/>
    </source>
</evidence>